<dbReference type="Pfam" id="PF22400">
    <property type="entry name" value="DUF6980"/>
    <property type="match status" value="1"/>
</dbReference>
<proteinExistence type="predicted"/>
<dbReference type="OrthoDB" id="4206464at2"/>
<name>E5XL56_SEGRC</name>
<dbReference type="STRING" id="679197.HMPREF9336_00225"/>
<dbReference type="AlphaFoldDB" id="E5XL56"/>
<feature type="domain" description="DUF6980" evidence="1">
    <location>
        <begin position="3"/>
        <end position="66"/>
    </location>
</feature>
<dbReference type="RefSeq" id="WP_007467009.1">
    <property type="nucleotide sequence ID" value="NZ_KI391954.1"/>
</dbReference>
<dbReference type="EMBL" id="ACZI02000003">
    <property type="protein sequence ID" value="EFV14924.1"/>
    <property type="molecule type" value="Genomic_DNA"/>
</dbReference>
<comment type="caution">
    <text evidence="2">The sequence shown here is derived from an EMBL/GenBank/DDBJ whole genome shotgun (WGS) entry which is preliminary data.</text>
</comment>
<evidence type="ECO:0000313" key="2">
    <source>
        <dbReference type="EMBL" id="EFV14924.1"/>
    </source>
</evidence>
<sequence>MPEHCCDAMAMRVDATCGQHKDPFDCPDALVHYSAALREYGLIIHDGGSSFIVIRHCPWCGLRLPEGA</sequence>
<evidence type="ECO:0000313" key="3">
    <source>
        <dbReference type="Proteomes" id="UP000004816"/>
    </source>
</evidence>
<reference evidence="2 3" key="1">
    <citation type="journal article" date="2011" name="Stand. Genomic Sci.">
        <title>High quality draft genome sequence of Segniliparus rugosus CDC 945(T)= (ATCC BAA-974(T)).</title>
        <authorList>
            <person name="Earl A.M."/>
            <person name="Desjardins C.A."/>
            <person name="Fitzgerald M.G."/>
            <person name="Arachchi H.M."/>
            <person name="Zeng Q."/>
            <person name="Mehta T."/>
            <person name="Griggs A."/>
            <person name="Birren B.W."/>
            <person name="Toney N.C."/>
            <person name="Carr J."/>
            <person name="Posey J."/>
            <person name="Butler W.R."/>
        </authorList>
    </citation>
    <scope>NUCLEOTIDE SEQUENCE [LARGE SCALE GENOMIC DNA]</scope>
    <source>
        <strain evidence="3">ATCC BAA-974 / DSM 45345 / CCUG 50838 / CIP 108380 / JCM 13579 / CDC 945</strain>
    </source>
</reference>
<dbReference type="eggNOG" id="ENOG5033J04">
    <property type="taxonomic scope" value="Bacteria"/>
</dbReference>
<gene>
    <name evidence="2" type="ORF">HMPREF9336_00225</name>
</gene>
<protein>
    <recommendedName>
        <fullName evidence="1">DUF6980 domain-containing protein</fullName>
    </recommendedName>
</protein>
<dbReference type="HOGENOM" id="CLU_163278_1_0_11"/>
<keyword evidence="3" id="KW-1185">Reference proteome</keyword>
<organism evidence="2 3">
    <name type="scientific">Segniliparus rugosus (strain ATCC BAA-974 / DSM 45345 / CCUG 50838 / CIP 108380 / JCM 13579 / CDC 945)</name>
    <dbReference type="NCBI Taxonomy" id="679197"/>
    <lineage>
        <taxon>Bacteria</taxon>
        <taxon>Bacillati</taxon>
        <taxon>Actinomycetota</taxon>
        <taxon>Actinomycetes</taxon>
        <taxon>Mycobacteriales</taxon>
        <taxon>Segniliparaceae</taxon>
        <taxon>Segniliparus</taxon>
    </lineage>
</organism>
<dbReference type="InterPro" id="IPR053918">
    <property type="entry name" value="DUF6980"/>
</dbReference>
<dbReference type="Proteomes" id="UP000004816">
    <property type="component" value="Unassembled WGS sequence"/>
</dbReference>
<accession>E5XL56</accession>
<evidence type="ECO:0000259" key="1">
    <source>
        <dbReference type="Pfam" id="PF22400"/>
    </source>
</evidence>